<feature type="region of interest" description="Disordered" evidence="1">
    <location>
        <begin position="182"/>
        <end position="217"/>
    </location>
</feature>
<evidence type="ECO:0000313" key="2">
    <source>
        <dbReference type="EMBL" id="KAJ4458341.1"/>
    </source>
</evidence>
<evidence type="ECO:0000313" key="3">
    <source>
        <dbReference type="Proteomes" id="UP001141327"/>
    </source>
</evidence>
<dbReference type="EMBL" id="JAPMOS010000030">
    <property type="protein sequence ID" value="KAJ4458341.1"/>
    <property type="molecule type" value="Genomic_DNA"/>
</dbReference>
<reference evidence="2" key="1">
    <citation type="journal article" date="2022" name="bioRxiv">
        <title>Genomics of Preaxostyla Flagellates Illuminates Evolutionary Transitions and the Path Towards Mitochondrial Loss.</title>
        <authorList>
            <person name="Novak L.V.F."/>
            <person name="Treitli S.C."/>
            <person name="Pyrih J."/>
            <person name="Halakuc P."/>
            <person name="Pipaliya S.V."/>
            <person name="Vacek V."/>
            <person name="Brzon O."/>
            <person name="Soukal P."/>
            <person name="Eme L."/>
            <person name="Dacks J.B."/>
            <person name="Karnkowska A."/>
            <person name="Elias M."/>
            <person name="Hampl V."/>
        </authorList>
    </citation>
    <scope>NUCLEOTIDE SEQUENCE</scope>
    <source>
        <strain evidence="2">RCP-MX</strain>
    </source>
</reference>
<accession>A0ABQ8UK67</accession>
<proteinExistence type="predicted"/>
<comment type="caution">
    <text evidence="2">The sequence shown here is derived from an EMBL/GenBank/DDBJ whole genome shotgun (WGS) entry which is preliminary data.</text>
</comment>
<protein>
    <submittedName>
        <fullName evidence="2">Uncharacterized protein</fullName>
    </submittedName>
</protein>
<dbReference type="Proteomes" id="UP001141327">
    <property type="component" value="Unassembled WGS sequence"/>
</dbReference>
<name>A0ABQ8UK67_9EUKA</name>
<sequence length="993" mass="108980">MSGSSEKFRRVDFALGVACCASKNHHAQFLPTVPVRIVGASKRLIAETFQHGYYPILEKIRRSDVSSYREEGDDLIDAPGTTLTYYFQVLAVFSRELIISDTRQYRTRGIFPSENRNLRAGQVIALEASPHSYCFSVRPVTCGELFPDATCIPLKGMAPDLLYTECLPVLGRPRLWGLAALTTPRPPPSFGEPACPQDGPAPDEAEQGDEPPPPTHGAARVAFLRGLPFMDDSLLEALQSREEADLEADLEALTQADDAHYDQMRLHGAYMSAVQRRDHFTRPVALALLLEDPRLTLLEQLAVLSGYCDHLRYIEDTISILPPIMPYEQVSSSVLAAPLDACPVFPTPAPPAAWPSPAMLCSLHTDAPGTEADLAAAYLVSWRLCIQTLPTLVATHAHFAGLFAKHRSRSVRLATLLGRGLAWSLQAILRLAGVNMGQDLRQPISLQRDVFPVLPLLDVDTCQSLLDVLADLLLGRKGLSMLRCAPDERRALLAGGAYRDFFSALLGLVGSATRDEGRLGQELDRLGGPMLLGDLCDLSNPVPPAALAEAKRPRYIGDLTIPPLPADERAALSRQLHFARTLRYSAALMALELWTLPVLQAAFLGTCHPTWCTARGFPYNCAQPDGTSAPSSTSREEESLLARFEAFLFGEAARLGDPQLTSWATLEELAFPQHRVAARLGACLQSISGCDHPEGVQVGVQACPETSLILEPLDLRALLADHRRHLVRGLECPPTPAAIATSSGSWCPLDPESSGHSLGRAWTVIFERARDEERRCAACETRIEEEIKATRAQLISMEEAAKAAQLSVRAAQEAEIARLMAEVKTIEPQRRGEYMKMVQAKKKAAAVKPLAPTLRDHQAFMRNYCPARISPAEFFQCMPRGPDDTAERGLVERRPQPPLDDFWVSRLELVVAQRHCQDILHDVPPTDPSLLCPCTHADATRVLGTLSAYFRTMYTPRELEALARHCDALDPAREPTGVMLRETLTALGLVGTR</sequence>
<evidence type="ECO:0000256" key="1">
    <source>
        <dbReference type="SAM" id="MobiDB-lite"/>
    </source>
</evidence>
<organism evidence="2 3">
    <name type="scientific">Paratrimastix pyriformis</name>
    <dbReference type="NCBI Taxonomy" id="342808"/>
    <lineage>
        <taxon>Eukaryota</taxon>
        <taxon>Metamonada</taxon>
        <taxon>Preaxostyla</taxon>
        <taxon>Paratrimastigidae</taxon>
        <taxon>Paratrimastix</taxon>
    </lineage>
</organism>
<keyword evidence="3" id="KW-1185">Reference proteome</keyword>
<gene>
    <name evidence="2" type="ORF">PAPYR_5884</name>
</gene>